<accession>A0ABT9ZUU4</accession>
<dbReference type="InterPro" id="IPR015424">
    <property type="entry name" value="PyrdxlP-dep_Trfase"/>
</dbReference>
<dbReference type="InterPro" id="IPR000192">
    <property type="entry name" value="Aminotrans_V_dom"/>
</dbReference>
<dbReference type="PIRSF" id="PIRSF005572">
    <property type="entry name" value="NifS"/>
    <property type="match status" value="1"/>
</dbReference>
<evidence type="ECO:0000313" key="5">
    <source>
        <dbReference type="Proteomes" id="UP001230005"/>
    </source>
</evidence>
<proteinExistence type="predicted"/>
<dbReference type="Gene3D" id="3.40.640.10">
    <property type="entry name" value="Type I PLP-dependent aspartate aminotransferase-like (Major domain)"/>
    <property type="match status" value="1"/>
</dbReference>
<comment type="cofactor">
    <cofactor evidence="1">
        <name>pyridoxal 5'-phosphate</name>
        <dbReference type="ChEBI" id="CHEBI:597326"/>
    </cofactor>
</comment>
<keyword evidence="2" id="KW-0663">Pyridoxal phosphate</keyword>
<sequence>MIYFDNSATTKPYKEAIDTYTKVAIDYFGNPSSLHPLGKAAERLLTQGREVTAKLLHVSPNEILFTSGGTEGNNLAIKGTANLHKKRGKHLITSNIEHASTLETFHQLEKEGFKVTYIEADNNGRITKDQVASALTEETILVSLIHVNNEVGSIQPIYEIGQLLSRYPKLLFHVDHVQGVGKVPLQFHEAKIDLCSMSAHKFHGLKGSGILFVREAVRLTPLLTGGSQERGVRAGTENVPGAAAMVKALRLVLERSKELSKINKINKFIESECKKIPGVVINSPKERAPHILNLSVVGVKPEVMVQALGEKGIYVSTKSACSSKQTDPSKVLLAMGCDEETAASAIRLSFTYDNTMEEAEKFVEEFNSIVKMLKKVVEK</sequence>
<evidence type="ECO:0000313" key="4">
    <source>
        <dbReference type="EMBL" id="MDQ0255015.1"/>
    </source>
</evidence>
<feature type="domain" description="Aminotransferase class V" evidence="3">
    <location>
        <begin position="2"/>
        <end position="362"/>
    </location>
</feature>
<reference evidence="4 5" key="1">
    <citation type="submission" date="2023-07" db="EMBL/GenBank/DDBJ databases">
        <title>Genomic Encyclopedia of Type Strains, Phase IV (KMG-IV): sequencing the most valuable type-strain genomes for metagenomic binning, comparative biology and taxonomic classification.</title>
        <authorList>
            <person name="Goeker M."/>
        </authorList>
    </citation>
    <scope>NUCLEOTIDE SEQUENCE [LARGE SCALE GENOMIC DNA]</scope>
    <source>
        <strain evidence="4 5">DSM 9768</strain>
    </source>
</reference>
<dbReference type="Gene3D" id="3.90.1150.10">
    <property type="entry name" value="Aspartate Aminotransferase, domain 1"/>
    <property type="match status" value="1"/>
</dbReference>
<evidence type="ECO:0000256" key="2">
    <source>
        <dbReference type="ARBA" id="ARBA00022898"/>
    </source>
</evidence>
<dbReference type="Gene3D" id="1.10.260.50">
    <property type="match status" value="1"/>
</dbReference>
<dbReference type="RefSeq" id="WP_307325787.1">
    <property type="nucleotide sequence ID" value="NZ_JAUSUG010000008.1"/>
</dbReference>
<dbReference type="EC" id="2.8.1.7" evidence="4"/>
<dbReference type="InterPro" id="IPR015422">
    <property type="entry name" value="PyrdxlP-dep_Trfase_small"/>
</dbReference>
<evidence type="ECO:0000259" key="3">
    <source>
        <dbReference type="Pfam" id="PF00266"/>
    </source>
</evidence>
<keyword evidence="4" id="KW-0808">Transferase</keyword>
<dbReference type="InterPro" id="IPR015421">
    <property type="entry name" value="PyrdxlP-dep_Trfase_major"/>
</dbReference>
<dbReference type="GO" id="GO:0031071">
    <property type="term" value="F:cysteine desulfurase activity"/>
    <property type="evidence" value="ECO:0007669"/>
    <property type="project" value="UniProtKB-EC"/>
</dbReference>
<dbReference type="EMBL" id="JAUSUG010000008">
    <property type="protein sequence ID" value="MDQ0255015.1"/>
    <property type="molecule type" value="Genomic_DNA"/>
</dbReference>
<dbReference type="Pfam" id="PF00266">
    <property type="entry name" value="Aminotran_5"/>
    <property type="match status" value="1"/>
</dbReference>
<name>A0ABT9ZUU4_9BACI</name>
<protein>
    <submittedName>
        <fullName evidence="4">Cysteine desulfurase</fullName>
        <ecNumber evidence="4">2.8.1.7</ecNumber>
    </submittedName>
</protein>
<gene>
    <name evidence="4" type="ORF">J2S74_002397</name>
</gene>
<evidence type="ECO:0000256" key="1">
    <source>
        <dbReference type="ARBA" id="ARBA00001933"/>
    </source>
</evidence>
<keyword evidence="5" id="KW-1185">Reference proteome</keyword>
<organism evidence="4 5">
    <name type="scientific">Evansella vedderi</name>
    <dbReference type="NCBI Taxonomy" id="38282"/>
    <lineage>
        <taxon>Bacteria</taxon>
        <taxon>Bacillati</taxon>
        <taxon>Bacillota</taxon>
        <taxon>Bacilli</taxon>
        <taxon>Bacillales</taxon>
        <taxon>Bacillaceae</taxon>
        <taxon>Evansella</taxon>
    </lineage>
</organism>
<dbReference type="SUPFAM" id="SSF53383">
    <property type="entry name" value="PLP-dependent transferases"/>
    <property type="match status" value="1"/>
</dbReference>
<comment type="caution">
    <text evidence="4">The sequence shown here is derived from an EMBL/GenBank/DDBJ whole genome shotgun (WGS) entry which is preliminary data.</text>
</comment>
<dbReference type="Proteomes" id="UP001230005">
    <property type="component" value="Unassembled WGS sequence"/>
</dbReference>
<dbReference type="PANTHER" id="PTHR11601">
    <property type="entry name" value="CYSTEINE DESULFURYLASE FAMILY MEMBER"/>
    <property type="match status" value="1"/>
</dbReference>
<dbReference type="NCBIfam" id="NF002806">
    <property type="entry name" value="PRK02948.1"/>
    <property type="match status" value="1"/>
</dbReference>
<dbReference type="InterPro" id="IPR016454">
    <property type="entry name" value="Cysteine_dSase"/>
</dbReference>
<dbReference type="PANTHER" id="PTHR11601:SF50">
    <property type="entry name" value="CYSTEINE DESULFURASE ISCS 2-RELATED"/>
    <property type="match status" value="1"/>
</dbReference>